<dbReference type="OrthoDB" id="5357734at2759"/>
<gene>
    <name evidence="1" type="ORF">K432DRAFT_402774</name>
</gene>
<dbReference type="EMBL" id="KV744883">
    <property type="protein sequence ID" value="OCK82616.1"/>
    <property type="molecule type" value="Genomic_DNA"/>
</dbReference>
<sequence length="144" mass="15416">MCSEIIAIISDAFTIDTTIGSFLQFTVLGKSTTDCEGSFSVQMWNVHGGMVSYPVNITGNKVTLQPSWKDDEFMKLQRQQPLRVIGGFYLAATDPLCPSSFLSFGGAVGVITSAGLPANEYLNSTGQALTVPRTGPIPWTTSSI</sequence>
<reference evidence="1 2" key="1">
    <citation type="journal article" date="2016" name="Nat. Commun.">
        <title>Ectomycorrhizal ecology is imprinted in the genome of the dominant symbiotic fungus Cenococcum geophilum.</title>
        <authorList>
            <consortium name="DOE Joint Genome Institute"/>
            <person name="Peter M."/>
            <person name="Kohler A."/>
            <person name="Ohm R.A."/>
            <person name="Kuo A."/>
            <person name="Krutzmann J."/>
            <person name="Morin E."/>
            <person name="Arend M."/>
            <person name="Barry K.W."/>
            <person name="Binder M."/>
            <person name="Choi C."/>
            <person name="Clum A."/>
            <person name="Copeland A."/>
            <person name="Grisel N."/>
            <person name="Haridas S."/>
            <person name="Kipfer T."/>
            <person name="LaButti K."/>
            <person name="Lindquist E."/>
            <person name="Lipzen A."/>
            <person name="Maire R."/>
            <person name="Meier B."/>
            <person name="Mihaltcheva S."/>
            <person name="Molinier V."/>
            <person name="Murat C."/>
            <person name="Poggeler S."/>
            <person name="Quandt C.A."/>
            <person name="Sperisen C."/>
            <person name="Tritt A."/>
            <person name="Tisserant E."/>
            <person name="Crous P.W."/>
            <person name="Henrissat B."/>
            <person name="Nehls U."/>
            <person name="Egli S."/>
            <person name="Spatafora J.W."/>
            <person name="Grigoriev I.V."/>
            <person name="Martin F.M."/>
        </authorList>
    </citation>
    <scope>NUCLEOTIDE SEQUENCE [LARGE SCALE GENOMIC DNA]</scope>
    <source>
        <strain evidence="1 2">CBS 459.81</strain>
    </source>
</reference>
<accession>A0A8E2EF25</accession>
<keyword evidence="2" id="KW-1185">Reference proteome</keyword>
<dbReference type="Proteomes" id="UP000250266">
    <property type="component" value="Unassembled WGS sequence"/>
</dbReference>
<organism evidence="1 2">
    <name type="scientific">Lepidopterella palustris CBS 459.81</name>
    <dbReference type="NCBI Taxonomy" id="1314670"/>
    <lineage>
        <taxon>Eukaryota</taxon>
        <taxon>Fungi</taxon>
        <taxon>Dikarya</taxon>
        <taxon>Ascomycota</taxon>
        <taxon>Pezizomycotina</taxon>
        <taxon>Dothideomycetes</taxon>
        <taxon>Pleosporomycetidae</taxon>
        <taxon>Mytilinidiales</taxon>
        <taxon>Argynnaceae</taxon>
        <taxon>Lepidopterella</taxon>
    </lineage>
</organism>
<evidence type="ECO:0000313" key="1">
    <source>
        <dbReference type="EMBL" id="OCK82616.1"/>
    </source>
</evidence>
<proteinExistence type="predicted"/>
<evidence type="ECO:0000313" key="2">
    <source>
        <dbReference type="Proteomes" id="UP000250266"/>
    </source>
</evidence>
<protein>
    <submittedName>
        <fullName evidence="1">Uncharacterized protein</fullName>
    </submittedName>
</protein>
<dbReference type="AlphaFoldDB" id="A0A8E2EF25"/>
<name>A0A8E2EF25_9PEZI</name>